<dbReference type="PANTHER" id="PTHR30050:SF4">
    <property type="entry name" value="ATP-BINDING PROTEIN RV3427C IN INSERTION SEQUENCE-RELATED"/>
    <property type="match status" value="1"/>
</dbReference>
<comment type="caution">
    <text evidence="2">The sequence shown here is derived from an EMBL/GenBank/DDBJ whole genome shotgun (WGS) entry which is preliminary data.</text>
</comment>
<dbReference type="PANTHER" id="PTHR30050">
    <property type="entry name" value="CHROMOSOMAL REPLICATION INITIATOR PROTEIN DNAA"/>
    <property type="match status" value="1"/>
</dbReference>
<dbReference type="InterPro" id="IPR027417">
    <property type="entry name" value="P-loop_NTPase"/>
</dbReference>
<feature type="domain" description="AAA+ ATPase" evidence="1">
    <location>
        <begin position="95"/>
        <end position="224"/>
    </location>
</feature>
<dbReference type="Proteomes" id="UP000462362">
    <property type="component" value="Unassembled WGS sequence"/>
</dbReference>
<proteinExistence type="predicted"/>
<gene>
    <name evidence="2" type="ORF">GMD42_11640</name>
</gene>
<accession>A0A6I3SA52</accession>
<dbReference type="RefSeq" id="WP_149879680.1">
    <property type="nucleotide sequence ID" value="NZ_CANTVY010000077.1"/>
</dbReference>
<dbReference type="InterPro" id="IPR002611">
    <property type="entry name" value="IstB_ATP-bd"/>
</dbReference>
<dbReference type="GO" id="GO:0005524">
    <property type="term" value="F:ATP binding"/>
    <property type="evidence" value="ECO:0007669"/>
    <property type="project" value="InterPro"/>
</dbReference>
<dbReference type="Pfam" id="PF01695">
    <property type="entry name" value="IstB_IS21"/>
    <property type="match status" value="1"/>
</dbReference>
<dbReference type="EMBL" id="WNCL01000055">
    <property type="protein sequence ID" value="MTU44240.1"/>
    <property type="molecule type" value="Genomic_DNA"/>
</dbReference>
<organism evidence="2 3">
    <name type="scientific">Parasutterella excrementihominis</name>
    <dbReference type="NCBI Taxonomy" id="487175"/>
    <lineage>
        <taxon>Bacteria</taxon>
        <taxon>Pseudomonadati</taxon>
        <taxon>Pseudomonadota</taxon>
        <taxon>Betaproteobacteria</taxon>
        <taxon>Burkholderiales</taxon>
        <taxon>Sutterellaceae</taxon>
        <taxon>Parasutterella</taxon>
    </lineage>
</organism>
<dbReference type="InterPro" id="IPR003593">
    <property type="entry name" value="AAA+_ATPase"/>
</dbReference>
<dbReference type="AlphaFoldDB" id="A0A6I3SA52"/>
<evidence type="ECO:0000313" key="3">
    <source>
        <dbReference type="Proteomes" id="UP000462362"/>
    </source>
</evidence>
<dbReference type="InterPro" id="IPR028350">
    <property type="entry name" value="DNAC/IstB-like"/>
</dbReference>
<evidence type="ECO:0000259" key="1">
    <source>
        <dbReference type="SMART" id="SM00382"/>
    </source>
</evidence>
<dbReference type="PIRSF" id="PIRSF003073">
    <property type="entry name" value="DNAC_TnpB_IstB"/>
    <property type="match status" value="1"/>
</dbReference>
<sequence>MSSDTDNVQKTFKTCPVHGTSYVYSITDASGTRYTNGCPLCEAEKRCQAAFGQALIPARFTDQTFETYEVTNDGQRAAVTLCRDFVKRFGDYRKTGHGLLLTGRPGTGKTHLACSLLKEIIAGKKAALYTSLDQVFTAVKATWNSTDDSQKKYLKKLAALDCLVIDEIGTNREISPREKDLFFTIINDRYEQLKPTILISNLSLRGEDSLEEFLDERTVDRIFETNTFVVFNWESYRGTK</sequence>
<dbReference type="SUPFAM" id="SSF52540">
    <property type="entry name" value="P-loop containing nucleoside triphosphate hydrolases"/>
    <property type="match status" value="1"/>
</dbReference>
<reference evidence="2 3" key="1">
    <citation type="journal article" date="2019" name="Nat. Med.">
        <title>A library of human gut bacterial isolates paired with longitudinal multiomics data enables mechanistic microbiome research.</title>
        <authorList>
            <person name="Poyet M."/>
            <person name="Groussin M."/>
            <person name="Gibbons S.M."/>
            <person name="Avila-Pacheco J."/>
            <person name="Jiang X."/>
            <person name="Kearney S.M."/>
            <person name="Perrotta A.R."/>
            <person name="Berdy B."/>
            <person name="Zhao S."/>
            <person name="Lieberman T.D."/>
            <person name="Swanson P.K."/>
            <person name="Smith M."/>
            <person name="Roesemann S."/>
            <person name="Alexander J.E."/>
            <person name="Rich S.A."/>
            <person name="Livny J."/>
            <person name="Vlamakis H."/>
            <person name="Clish C."/>
            <person name="Bullock K."/>
            <person name="Deik A."/>
            <person name="Scott J."/>
            <person name="Pierce K.A."/>
            <person name="Xavier R.J."/>
            <person name="Alm E.J."/>
        </authorList>
    </citation>
    <scope>NUCLEOTIDE SEQUENCE [LARGE SCALE GENOMIC DNA]</scope>
    <source>
        <strain evidence="2 3">BIOML-A2</strain>
    </source>
</reference>
<dbReference type="Gene3D" id="3.40.50.300">
    <property type="entry name" value="P-loop containing nucleotide triphosphate hydrolases"/>
    <property type="match status" value="1"/>
</dbReference>
<dbReference type="SMART" id="SM00382">
    <property type="entry name" value="AAA"/>
    <property type="match status" value="1"/>
</dbReference>
<dbReference type="GO" id="GO:0006260">
    <property type="term" value="P:DNA replication"/>
    <property type="evidence" value="ECO:0007669"/>
    <property type="project" value="TreeGrafter"/>
</dbReference>
<dbReference type="CDD" id="cd00009">
    <property type="entry name" value="AAA"/>
    <property type="match status" value="1"/>
</dbReference>
<protein>
    <submittedName>
        <fullName evidence="2">AAA family ATPase</fullName>
    </submittedName>
</protein>
<name>A0A6I3SA52_9BURK</name>
<evidence type="ECO:0000313" key="2">
    <source>
        <dbReference type="EMBL" id="MTU44240.1"/>
    </source>
</evidence>